<gene>
    <name evidence="1" type="ORF">KFE25_011816</name>
</gene>
<dbReference type="PANTHER" id="PTHR45458">
    <property type="entry name" value="SHORT-CHAIN DEHYDROGENASE/REDUCTASE SDR"/>
    <property type="match status" value="1"/>
</dbReference>
<protein>
    <submittedName>
        <fullName evidence="1">Uncharacterized protein</fullName>
    </submittedName>
</protein>
<dbReference type="EMBL" id="JAGTXO010000033">
    <property type="protein sequence ID" value="KAG8460325.1"/>
    <property type="molecule type" value="Genomic_DNA"/>
</dbReference>
<dbReference type="Gene3D" id="3.40.50.720">
    <property type="entry name" value="NAD(P)-binding Rossmann-like Domain"/>
    <property type="match status" value="1"/>
</dbReference>
<proteinExistence type="predicted"/>
<dbReference type="Proteomes" id="UP000751190">
    <property type="component" value="Unassembled WGS sequence"/>
</dbReference>
<dbReference type="InterPro" id="IPR052184">
    <property type="entry name" value="SDR_enzymes"/>
</dbReference>
<organism evidence="1 2">
    <name type="scientific">Diacronema lutheri</name>
    <name type="common">Unicellular marine alga</name>
    <name type="synonym">Monochrysis lutheri</name>
    <dbReference type="NCBI Taxonomy" id="2081491"/>
    <lineage>
        <taxon>Eukaryota</taxon>
        <taxon>Haptista</taxon>
        <taxon>Haptophyta</taxon>
        <taxon>Pavlovophyceae</taxon>
        <taxon>Pavlovales</taxon>
        <taxon>Pavlovaceae</taxon>
        <taxon>Diacronema</taxon>
    </lineage>
</organism>
<keyword evidence="2" id="KW-1185">Reference proteome</keyword>
<dbReference type="PRINTS" id="PR00081">
    <property type="entry name" value="GDHRDH"/>
</dbReference>
<sequence>MRVEVFAALSGALFPAVTVRPSGAHALCARAAPRGAARLALEAQPVRTPIDADSCALVVGASRGLGLEFARQLAARGARVFATHRGTEPPDALAALVSAHAGRVRALPLDVGDDTSIATALAAVQKLAQAARPLSHVVHNAGVYGPARGLGSLQREALLRTFEVNAVGPVLLAQRAKALLRPPSARGASAVYALLSSKMGSVEDNSSGGSYGYRMSKSALVIAAKSLAIDLGGQAGVVCLHPGYVRTDMTGGGGLIDVDESVRGMLAAIEATDGGTPFRWVDFKAEIVPY</sequence>
<comment type="caution">
    <text evidence="1">The sequence shown here is derived from an EMBL/GenBank/DDBJ whole genome shotgun (WGS) entry which is preliminary data.</text>
</comment>
<dbReference type="OMA" id="CCLEVIS"/>
<dbReference type="InterPro" id="IPR036291">
    <property type="entry name" value="NAD(P)-bd_dom_sf"/>
</dbReference>
<name>A0A8J6C838_DIALT</name>
<reference evidence="1" key="1">
    <citation type="submission" date="2021-05" db="EMBL/GenBank/DDBJ databases">
        <title>The genome of the haptophyte Pavlova lutheri (Diacronema luteri, Pavlovales) - a model for lipid biosynthesis in eukaryotic algae.</title>
        <authorList>
            <person name="Hulatt C.J."/>
            <person name="Posewitz M.C."/>
        </authorList>
    </citation>
    <scope>NUCLEOTIDE SEQUENCE</scope>
    <source>
        <strain evidence="1">NIVA-4/92</strain>
    </source>
</reference>
<dbReference type="OrthoDB" id="1933717at2759"/>
<dbReference type="CDD" id="cd05325">
    <property type="entry name" value="carb_red_sniffer_like_SDR_c"/>
    <property type="match status" value="1"/>
</dbReference>
<dbReference type="SUPFAM" id="SSF51735">
    <property type="entry name" value="NAD(P)-binding Rossmann-fold domains"/>
    <property type="match status" value="1"/>
</dbReference>
<dbReference type="PANTHER" id="PTHR45458:SF1">
    <property type="entry name" value="SHORT CHAIN DEHYDROGENASE"/>
    <property type="match status" value="1"/>
</dbReference>
<accession>A0A8J6C838</accession>
<evidence type="ECO:0000313" key="1">
    <source>
        <dbReference type="EMBL" id="KAG8460325.1"/>
    </source>
</evidence>
<evidence type="ECO:0000313" key="2">
    <source>
        <dbReference type="Proteomes" id="UP000751190"/>
    </source>
</evidence>
<dbReference type="InterPro" id="IPR002347">
    <property type="entry name" value="SDR_fam"/>
</dbReference>
<dbReference type="Pfam" id="PF00106">
    <property type="entry name" value="adh_short"/>
    <property type="match status" value="1"/>
</dbReference>
<dbReference type="AlphaFoldDB" id="A0A8J6C838"/>
<dbReference type="GO" id="GO:0016616">
    <property type="term" value="F:oxidoreductase activity, acting on the CH-OH group of donors, NAD or NADP as acceptor"/>
    <property type="evidence" value="ECO:0007669"/>
    <property type="project" value="TreeGrafter"/>
</dbReference>